<dbReference type="Pfam" id="PF14065">
    <property type="entry name" value="Pvc16_N"/>
    <property type="match status" value="1"/>
</dbReference>
<organism evidence="2 3">
    <name type="scientific">Pendulispora brunnea</name>
    <dbReference type="NCBI Taxonomy" id="2905690"/>
    <lineage>
        <taxon>Bacteria</taxon>
        <taxon>Pseudomonadati</taxon>
        <taxon>Myxococcota</taxon>
        <taxon>Myxococcia</taxon>
        <taxon>Myxococcales</taxon>
        <taxon>Sorangiineae</taxon>
        <taxon>Pendulisporaceae</taxon>
        <taxon>Pendulispora</taxon>
    </lineage>
</organism>
<keyword evidence="3" id="KW-1185">Reference proteome</keyword>
<sequence length="206" mass="23329">MANELAIENTSQALRRILIDELSVREFTEDHVAIESIDAIPDPPRVPRITIFLFNIRENSFLKNREMSLVPGPGGAADLQPPPIVLDLDYMICVWLAAGHTADEHEVLGDIVRVFYDHSELSPALLGPSWKREESVQVTLNNPSIEDQTRIWTSFGFKRFKLALYYRASIVPIASKRTFAESLVRQRDFRDSVQDPREGASPRKVG</sequence>
<dbReference type="RefSeq" id="WP_394849942.1">
    <property type="nucleotide sequence ID" value="NZ_CP089982.1"/>
</dbReference>
<name>A0ABZ2KPR0_9BACT</name>
<gene>
    <name evidence="2" type="ORF">LZC95_21115</name>
</gene>
<dbReference type="Proteomes" id="UP001379533">
    <property type="component" value="Chromosome"/>
</dbReference>
<dbReference type="InterPro" id="IPR025351">
    <property type="entry name" value="Pvc16_N"/>
</dbReference>
<accession>A0ABZ2KPR0</accession>
<proteinExistence type="predicted"/>
<evidence type="ECO:0000313" key="2">
    <source>
        <dbReference type="EMBL" id="WXA99308.1"/>
    </source>
</evidence>
<dbReference type="EMBL" id="CP089982">
    <property type="protein sequence ID" value="WXA99308.1"/>
    <property type="molecule type" value="Genomic_DNA"/>
</dbReference>
<protein>
    <submittedName>
        <fullName evidence="2">DUF4255 domain-containing protein</fullName>
    </submittedName>
</protein>
<evidence type="ECO:0000313" key="3">
    <source>
        <dbReference type="Proteomes" id="UP001379533"/>
    </source>
</evidence>
<feature type="domain" description="Pvc16 N-terminal" evidence="1">
    <location>
        <begin position="11"/>
        <end position="184"/>
    </location>
</feature>
<reference evidence="2 3" key="1">
    <citation type="submission" date="2021-12" db="EMBL/GenBank/DDBJ databases">
        <title>Discovery of the Pendulisporaceae a myxobacterial family with distinct sporulation behavior and unique specialized metabolism.</title>
        <authorList>
            <person name="Garcia R."/>
            <person name="Popoff A."/>
            <person name="Bader C.D."/>
            <person name="Loehr J."/>
            <person name="Walesch S."/>
            <person name="Walt C."/>
            <person name="Boldt J."/>
            <person name="Bunk B."/>
            <person name="Haeckl F.J.F.P.J."/>
            <person name="Gunesch A.P."/>
            <person name="Birkelbach J."/>
            <person name="Nuebel U."/>
            <person name="Pietschmann T."/>
            <person name="Bach T."/>
            <person name="Mueller R."/>
        </authorList>
    </citation>
    <scope>NUCLEOTIDE SEQUENCE [LARGE SCALE GENOMIC DNA]</scope>
    <source>
        <strain evidence="2 3">MSr12523</strain>
    </source>
</reference>
<evidence type="ECO:0000259" key="1">
    <source>
        <dbReference type="Pfam" id="PF14065"/>
    </source>
</evidence>